<dbReference type="Gene3D" id="2.60.40.2240">
    <property type="entry name" value="Acyl-CoA thioester hydrolase/BAAT N-terminal domain"/>
    <property type="match status" value="1"/>
</dbReference>
<proteinExistence type="inferred from homology"/>
<evidence type="ECO:0000313" key="5">
    <source>
        <dbReference type="EMBL" id="CAJ0574727.1"/>
    </source>
</evidence>
<feature type="active site" description="Charge relay system" evidence="2">
    <location>
        <position position="324"/>
    </location>
</feature>
<dbReference type="InterPro" id="IPR014940">
    <property type="entry name" value="BAAT_C"/>
</dbReference>
<organism evidence="5 6">
    <name type="scientific">Mesorhabditis spiculigera</name>
    <dbReference type="NCBI Taxonomy" id="96644"/>
    <lineage>
        <taxon>Eukaryota</taxon>
        <taxon>Metazoa</taxon>
        <taxon>Ecdysozoa</taxon>
        <taxon>Nematoda</taxon>
        <taxon>Chromadorea</taxon>
        <taxon>Rhabditida</taxon>
        <taxon>Rhabditina</taxon>
        <taxon>Rhabditomorpha</taxon>
        <taxon>Rhabditoidea</taxon>
        <taxon>Rhabditidae</taxon>
        <taxon>Mesorhabditinae</taxon>
        <taxon>Mesorhabditis</taxon>
    </lineage>
</organism>
<comment type="similarity">
    <text evidence="1">Belongs to the C/M/P thioester hydrolase family.</text>
</comment>
<feature type="domain" description="BAAT/Acyl-CoA thioester hydrolase C-terminal" evidence="4">
    <location>
        <begin position="204"/>
        <end position="408"/>
    </location>
</feature>
<evidence type="ECO:0000259" key="4">
    <source>
        <dbReference type="Pfam" id="PF08840"/>
    </source>
</evidence>
<evidence type="ECO:0000256" key="1">
    <source>
        <dbReference type="ARBA" id="ARBA00006538"/>
    </source>
</evidence>
<sequence length="416" mass="46353">MVVINVLPEISMFDADLDEFSITGLEPHKDYFITLRTTHKNTFRSYARFRSDENGEIIVANSMAVHGHYSGYDRMGLFSSLYQEGTARFATKMSLNPLPEKLEYKIQVHEANVYAPGKVITEKSIYRILLSPNVERIVVDSAIDGVIFKPKGNGPFPAIIDIYGMLGAFEQRAALLAEKGFAVLALTVFGGKRTPKTWQQNESTYFLKAIDWILAQPYASKTVGVIGISAGGGACCYMASKHPKVSAVILLNSRGYPTVHSVFKENGKLLPLADTPLRRLIDTDCRQGAMNYAKTDDGLDVRDEIFYKIEDSNAKFLLVAGGQDGSQNSALNAKLIIERMSRLGKAENFEMLVLPNTGHNIEPPYVPVQDIGYAKNLDLIMDFGGHTYLQNVDQRKLWPKMIEFLKKNVPVEKAKL</sequence>
<reference evidence="5" key="1">
    <citation type="submission" date="2023-06" db="EMBL/GenBank/DDBJ databases">
        <authorList>
            <person name="Delattre M."/>
        </authorList>
    </citation>
    <scope>NUCLEOTIDE SEQUENCE</scope>
    <source>
        <strain evidence="5">AF72</strain>
    </source>
</reference>
<evidence type="ECO:0000313" key="6">
    <source>
        <dbReference type="Proteomes" id="UP001177023"/>
    </source>
</evidence>
<dbReference type="PANTHER" id="PTHR10824:SF4">
    <property type="entry name" value="ACYL-COENZYME A THIOESTERASE 1-LIKE"/>
    <property type="match status" value="1"/>
</dbReference>
<accession>A0AA36G6P5</accession>
<dbReference type="PANTHER" id="PTHR10824">
    <property type="entry name" value="ACYL-COENZYME A THIOESTERASE-RELATED"/>
    <property type="match status" value="1"/>
</dbReference>
<evidence type="ECO:0000259" key="3">
    <source>
        <dbReference type="Pfam" id="PF04775"/>
    </source>
</evidence>
<dbReference type="InterPro" id="IPR016662">
    <property type="entry name" value="Acyl-CoA_thioEstase_long-chain"/>
</dbReference>
<feature type="active site" description="Charge relay system" evidence="2">
    <location>
        <position position="229"/>
    </location>
</feature>
<dbReference type="Proteomes" id="UP001177023">
    <property type="component" value="Unassembled WGS sequence"/>
</dbReference>
<dbReference type="SUPFAM" id="SSF53474">
    <property type="entry name" value="alpha/beta-Hydrolases"/>
    <property type="match status" value="1"/>
</dbReference>
<dbReference type="PIRSF" id="PIRSF016521">
    <property type="entry name" value="Acyl-CoA_hydro"/>
    <property type="match status" value="1"/>
</dbReference>
<feature type="active site" description="Charge relay system" evidence="2">
    <location>
        <position position="359"/>
    </location>
</feature>
<keyword evidence="6" id="KW-1185">Reference proteome</keyword>
<dbReference type="Gene3D" id="3.40.50.1820">
    <property type="entry name" value="alpha/beta hydrolase"/>
    <property type="match status" value="1"/>
</dbReference>
<dbReference type="EMBL" id="CATQJA010002632">
    <property type="protein sequence ID" value="CAJ0574727.1"/>
    <property type="molecule type" value="Genomic_DNA"/>
</dbReference>
<dbReference type="AlphaFoldDB" id="A0AA36G6P5"/>
<dbReference type="InterPro" id="IPR029058">
    <property type="entry name" value="AB_hydrolase_fold"/>
</dbReference>
<name>A0AA36G6P5_9BILA</name>
<protein>
    <submittedName>
        <fullName evidence="5">Uncharacterized protein</fullName>
    </submittedName>
</protein>
<dbReference type="Pfam" id="PF08840">
    <property type="entry name" value="BAAT_C"/>
    <property type="match status" value="1"/>
</dbReference>
<dbReference type="GO" id="GO:0006631">
    <property type="term" value="P:fatty acid metabolic process"/>
    <property type="evidence" value="ECO:0007669"/>
    <property type="project" value="TreeGrafter"/>
</dbReference>
<evidence type="ECO:0000256" key="2">
    <source>
        <dbReference type="PIRSR" id="PIRSR016521-1"/>
    </source>
</evidence>
<comment type="caution">
    <text evidence="5">The sequence shown here is derived from an EMBL/GenBank/DDBJ whole genome shotgun (WGS) entry which is preliminary data.</text>
</comment>
<gene>
    <name evidence="5" type="ORF">MSPICULIGERA_LOCUS13055</name>
</gene>
<feature type="domain" description="Acyl-CoA thioester hydrolase/bile acid-CoA amino acid N-acetyltransferase" evidence="3">
    <location>
        <begin position="21"/>
        <end position="140"/>
    </location>
</feature>
<dbReference type="GO" id="GO:0047617">
    <property type="term" value="F:fatty acyl-CoA hydrolase activity"/>
    <property type="evidence" value="ECO:0007669"/>
    <property type="project" value="TreeGrafter"/>
</dbReference>
<dbReference type="Pfam" id="PF04775">
    <property type="entry name" value="Bile_Hydr_Trans"/>
    <property type="match status" value="1"/>
</dbReference>
<dbReference type="GO" id="GO:0006637">
    <property type="term" value="P:acyl-CoA metabolic process"/>
    <property type="evidence" value="ECO:0007669"/>
    <property type="project" value="InterPro"/>
</dbReference>
<dbReference type="InterPro" id="IPR042490">
    <property type="entry name" value="Thio_Ohase/BAAT_N"/>
</dbReference>
<dbReference type="InterPro" id="IPR006862">
    <property type="entry name" value="Thio_Ohase/aa_AcTrfase"/>
</dbReference>
<feature type="non-terminal residue" evidence="5">
    <location>
        <position position="416"/>
    </location>
</feature>